<sequence length="290" mass="32643">MDDFVSAARVMGCHFDFLRPRPWTRPFPLLRRVPPGSRSQSSHELLSDELLCKIMTTASYAAGGAETVGPSGRFACVSKRWNRVYRAHRGDFATNELRRIADQISIANDGNDGDTCVRTIVDSWREPGNWWYSGAFEGGAWSEDIIPIDAVAGPYWAIHAPTLVLRFGRRVTIRAVGMWARNKPRLIHCFIRRDSMDFISNRNMFGLGACSDRVSINPISQKAFYNLLVAEKMPQGRPAADISPEEAIRIQLPELLPEPLTIDEGEAFCIKILASQERGWVGINHLTLWE</sequence>
<organism evidence="1 2">
    <name type="scientific">Thalassiosira oceanica</name>
    <name type="common">Marine diatom</name>
    <dbReference type="NCBI Taxonomy" id="159749"/>
    <lineage>
        <taxon>Eukaryota</taxon>
        <taxon>Sar</taxon>
        <taxon>Stramenopiles</taxon>
        <taxon>Ochrophyta</taxon>
        <taxon>Bacillariophyta</taxon>
        <taxon>Coscinodiscophyceae</taxon>
        <taxon>Thalassiosirophycidae</taxon>
        <taxon>Thalassiosirales</taxon>
        <taxon>Thalassiosiraceae</taxon>
        <taxon>Thalassiosira</taxon>
    </lineage>
</organism>
<accession>K0RIY9</accession>
<protein>
    <submittedName>
        <fullName evidence="1">Uncharacterized protein</fullName>
    </submittedName>
</protein>
<dbReference type="AlphaFoldDB" id="K0RIY9"/>
<gene>
    <name evidence="1" type="ORF">THAOC_32267</name>
</gene>
<keyword evidence="2" id="KW-1185">Reference proteome</keyword>
<evidence type="ECO:0000313" key="1">
    <source>
        <dbReference type="EMBL" id="EJK48901.1"/>
    </source>
</evidence>
<dbReference type="Proteomes" id="UP000266841">
    <property type="component" value="Unassembled WGS sequence"/>
</dbReference>
<comment type="caution">
    <text evidence="1">The sequence shown here is derived from an EMBL/GenBank/DDBJ whole genome shotgun (WGS) entry which is preliminary data.</text>
</comment>
<proteinExistence type="predicted"/>
<evidence type="ECO:0000313" key="2">
    <source>
        <dbReference type="Proteomes" id="UP000266841"/>
    </source>
</evidence>
<reference evidence="1 2" key="1">
    <citation type="journal article" date="2012" name="Genome Biol.">
        <title>Genome and low-iron response of an oceanic diatom adapted to chronic iron limitation.</title>
        <authorList>
            <person name="Lommer M."/>
            <person name="Specht M."/>
            <person name="Roy A.S."/>
            <person name="Kraemer L."/>
            <person name="Andreson R."/>
            <person name="Gutowska M.A."/>
            <person name="Wolf J."/>
            <person name="Bergner S.V."/>
            <person name="Schilhabel M.B."/>
            <person name="Klostermeier U.C."/>
            <person name="Beiko R.G."/>
            <person name="Rosenstiel P."/>
            <person name="Hippler M."/>
            <person name="Laroche J."/>
        </authorList>
    </citation>
    <scope>NUCLEOTIDE SEQUENCE [LARGE SCALE GENOMIC DNA]</scope>
    <source>
        <strain evidence="1 2">CCMP1005</strain>
    </source>
</reference>
<name>K0RIY9_THAOC</name>
<dbReference type="EMBL" id="AGNL01045310">
    <property type="protein sequence ID" value="EJK48901.1"/>
    <property type="molecule type" value="Genomic_DNA"/>
</dbReference>